<dbReference type="PROSITE" id="PS50294">
    <property type="entry name" value="WD_REPEATS_REGION"/>
    <property type="match status" value="1"/>
</dbReference>
<dbReference type="GO" id="GO:0016226">
    <property type="term" value="P:iron-sulfur cluster assembly"/>
    <property type="evidence" value="ECO:0007669"/>
    <property type="project" value="UniProtKB-UniRule"/>
</dbReference>
<evidence type="ECO:0000313" key="7">
    <source>
        <dbReference type="WBParaSite" id="ASIM_0001495601-mRNA-1"/>
    </source>
</evidence>
<dbReference type="PANTHER" id="PTHR19920">
    <property type="entry name" value="WD40 PROTEIN CIAO1"/>
    <property type="match status" value="1"/>
</dbReference>
<dbReference type="HAMAP" id="MF_03037">
    <property type="entry name" value="ciao1"/>
    <property type="match status" value="1"/>
</dbReference>
<dbReference type="InterPro" id="IPR001680">
    <property type="entry name" value="WD40_rpt"/>
</dbReference>
<accession>A0A0M3K234</accession>
<dbReference type="EMBL" id="UYRR01031724">
    <property type="protein sequence ID" value="VDK52168.1"/>
    <property type="molecule type" value="Genomic_DNA"/>
</dbReference>
<feature type="repeat" description="WD" evidence="4">
    <location>
        <begin position="26"/>
        <end position="57"/>
    </location>
</feature>
<evidence type="ECO:0000256" key="1">
    <source>
        <dbReference type="ARBA" id="ARBA00022574"/>
    </source>
</evidence>
<dbReference type="InterPro" id="IPR015943">
    <property type="entry name" value="WD40/YVTN_repeat-like_dom_sf"/>
</dbReference>
<proteinExistence type="inferred from homology"/>
<sequence length="362" mass="40707">MSKRELLSSNQLYHSNGGITNRAWCVRWNHKGGVLASCGDDKNIKLWKLTEGAPPYVKYSSTLSGSHSRTIRSVAFSPSDQMLASCGFDAAIVLYELIDNEYTEVGKLEGHENEVKCCAFSPSGEFLASCSRDKSVWFWQLDEDEDFQVASILQPHTQDVKFVVWHPNEELLVSCSYDCSIKFFKYDGDDWITQQKIDSAHGSTVWSADFSADGESLVTVGGDSVIKHFEAADFVIEKLLLTFDNLSPDCQIWEREKRNMPITSSHWHCVCSYKADTRWPLYTVSWNHFNNIIAVGGGDQNLRLLRVEEGAGDGQMRTLVEYGAKRKFASEINSLAWNPHDANLLALAEDTGQIHIVNLVDM</sequence>
<comment type="similarity">
    <text evidence="3">Belongs to the WD repeat CIA1 family.</text>
</comment>
<comment type="function">
    <text evidence="3">Essential component of the cytosolic iron-sulfur (Fe/S) protein assembly machinery. Required for the maturation of extramitochondrial Fe/S proteins.</text>
</comment>
<protein>
    <recommendedName>
        <fullName evidence="3">Probable cytosolic iron-sulfur protein assembly protein CIAO1 homolog</fullName>
    </recommendedName>
</protein>
<dbReference type="PANTHER" id="PTHR19920:SF0">
    <property type="entry name" value="CYTOSOLIC IRON-SULFUR PROTEIN ASSEMBLY PROTEIN CIAO1-RELATED"/>
    <property type="match status" value="1"/>
</dbReference>
<feature type="repeat" description="WD" evidence="4">
    <location>
        <begin position="108"/>
        <end position="149"/>
    </location>
</feature>
<reference evidence="5 6" key="2">
    <citation type="submission" date="2018-11" db="EMBL/GenBank/DDBJ databases">
        <authorList>
            <consortium name="Pathogen Informatics"/>
        </authorList>
    </citation>
    <scope>NUCLEOTIDE SEQUENCE [LARGE SCALE GENOMIC DNA]</scope>
</reference>
<evidence type="ECO:0000256" key="4">
    <source>
        <dbReference type="PROSITE-ProRule" id="PRU00221"/>
    </source>
</evidence>
<dbReference type="SUPFAM" id="SSF50978">
    <property type="entry name" value="WD40 repeat-like"/>
    <property type="match status" value="1"/>
</dbReference>
<feature type="repeat" description="WD" evidence="4">
    <location>
        <begin position="64"/>
        <end position="105"/>
    </location>
</feature>
<dbReference type="CDD" id="cd00200">
    <property type="entry name" value="WD40"/>
    <property type="match status" value="1"/>
</dbReference>
<keyword evidence="1 4" id="KW-0853">WD repeat</keyword>
<evidence type="ECO:0000313" key="5">
    <source>
        <dbReference type="EMBL" id="VDK52168.1"/>
    </source>
</evidence>
<dbReference type="WBParaSite" id="ASIM_0001495601-mRNA-1">
    <property type="protein sequence ID" value="ASIM_0001495601-mRNA-1"/>
    <property type="gene ID" value="ASIM_0001495601"/>
</dbReference>
<dbReference type="GO" id="GO:0097361">
    <property type="term" value="C:cytosolic [4Fe-4S] assembly targeting complex"/>
    <property type="evidence" value="ECO:0007669"/>
    <property type="project" value="InterPro"/>
</dbReference>
<dbReference type="InterPro" id="IPR028608">
    <property type="entry name" value="CIAO1/Cia1"/>
</dbReference>
<gene>
    <name evidence="5" type="ORF">ASIM_LOCUS14366</name>
</gene>
<keyword evidence="6" id="KW-1185">Reference proteome</keyword>
<dbReference type="AlphaFoldDB" id="A0A0M3K234"/>
<evidence type="ECO:0000256" key="3">
    <source>
        <dbReference type="HAMAP-Rule" id="MF_03037"/>
    </source>
</evidence>
<dbReference type="PROSITE" id="PS50082">
    <property type="entry name" value="WD_REPEATS_2"/>
    <property type="match status" value="4"/>
</dbReference>
<evidence type="ECO:0000256" key="2">
    <source>
        <dbReference type="ARBA" id="ARBA00022737"/>
    </source>
</evidence>
<dbReference type="Gene3D" id="2.130.10.10">
    <property type="entry name" value="YVTN repeat-like/Quinoprotein amine dehydrogenase"/>
    <property type="match status" value="1"/>
</dbReference>
<feature type="repeat" description="WD" evidence="4">
    <location>
        <begin position="153"/>
        <end position="194"/>
    </location>
</feature>
<name>A0A0M3K234_ANISI</name>
<dbReference type="InterPro" id="IPR036322">
    <property type="entry name" value="WD40_repeat_dom_sf"/>
</dbReference>
<dbReference type="Pfam" id="PF00400">
    <property type="entry name" value="WD40"/>
    <property type="match status" value="5"/>
</dbReference>
<dbReference type="SMART" id="SM00320">
    <property type="entry name" value="WD40"/>
    <property type="match status" value="7"/>
</dbReference>
<organism evidence="7">
    <name type="scientific">Anisakis simplex</name>
    <name type="common">Herring worm</name>
    <dbReference type="NCBI Taxonomy" id="6269"/>
    <lineage>
        <taxon>Eukaryota</taxon>
        <taxon>Metazoa</taxon>
        <taxon>Ecdysozoa</taxon>
        <taxon>Nematoda</taxon>
        <taxon>Chromadorea</taxon>
        <taxon>Rhabditida</taxon>
        <taxon>Spirurina</taxon>
        <taxon>Ascaridomorpha</taxon>
        <taxon>Ascaridoidea</taxon>
        <taxon>Anisakidae</taxon>
        <taxon>Anisakis</taxon>
        <taxon>Anisakis simplex complex</taxon>
    </lineage>
</organism>
<keyword evidence="2" id="KW-0677">Repeat</keyword>
<dbReference type="OrthoDB" id="284782at2759"/>
<reference evidence="7" key="1">
    <citation type="submission" date="2017-02" db="UniProtKB">
        <authorList>
            <consortium name="WormBaseParasite"/>
        </authorList>
    </citation>
    <scope>IDENTIFICATION</scope>
</reference>
<evidence type="ECO:0000313" key="6">
    <source>
        <dbReference type="Proteomes" id="UP000267096"/>
    </source>
</evidence>
<dbReference type="Proteomes" id="UP000267096">
    <property type="component" value="Unassembled WGS sequence"/>
</dbReference>